<dbReference type="EMBL" id="BK015488">
    <property type="protein sequence ID" value="DAE09486.1"/>
    <property type="molecule type" value="Genomic_DNA"/>
</dbReference>
<organism evidence="2">
    <name type="scientific">Siphoviridae sp. ct96x5</name>
    <dbReference type="NCBI Taxonomy" id="2825367"/>
    <lineage>
        <taxon>Viruses</taxon>
        <taxon>Duplodnaviria</taxon>
        <taxon>Heunggongvirae</taxon>
        <taxon>Uroviricota</taxon>
        <taxon>Caudoviricetes</taxon>
    </lineage>
</organism>
<sequence>MTEFLSIPVSLWISIVTKSKYIELSMLGYILILMFVMRYQVETTHII</sequence>
<evidence type="ECO:0000313" key="2">
    <source>
        <dbReference type="EMBL" id="DAE09486.1"/>
    </source>
</evidence>
<accession>A0A8S5PQX1</accession>
<name>A0A8S5PQX1_9CAUD</name>
<evidence type="ECO:0000256" key="1">
    <source>
        <dbReference type="SAM" id="Phobius"/>
    </source>
</evidence>
<protein>
    <submittedName>
        <fullName evidence="2">Uncharacterized protein</fullName>
    </submittedName>
</protein>
<feature type="transmembrane region" description="Helical" evidence="1">
    <location>
        <begin position="21"/>
        <end position="41"/>
    </location>
</feature>
<proteinExistence type="predicted"/>
<keyword evidence="1" id="KW-0472">Membrane</keyword>
<keyword evidence="1" id="KW-1133">Transmembrane helix</keyword>
<reference evidence="2" key="1">
    <citation type="journal article" date="2021" name="Proc. Natl. Acad. Sci. U.S.A.">
        <title>A Catalog of Tens of Thousands of Viruses from Human Metagenomes Reveals Hidden Associations with Chronic Diseases.</title>
        <authorList>
            <person name="Tisza M.J."/>
            <person name="Buck C.B."/>
        </authorList>
    </citation>
    <scope>NUCLEOTIDE SEQUENCE</scope>
    <source>
        <strain evidence="2">Ct96x5</strain>
    </source>
</reference>
<keyword evidence="1" id="KW-0812">Transmembrane</keyword>